<dbReference type="AlphaFoldDB" id="A0A068SA80"/>
<evidence type="ECO:0000313" key="2">
    <source>
        <dbReference type="EMBL" id="CDH59199.1"/>
    </source>
</evidence>
<comment type="caution">
    <text evidence="2">The sequence shown here is derived from an EMBL/GenBank/DDBJ whole genome shotgun (WGS) entry which is preliminary data.</text>
</comment>
<dbReference type="EMBL" id="CBTN010000066">
    <property type="protein sequence ID" value="CDH59199.1"/>
    <property type="molecule type" value="Genomic_DNA"/>
</dbReference>
<feature type="region of interest" description="Disordered" evidence="1">
    <location>
        <begin position="98"/>
        <end position="119"/>
    </location>
</feature>
<proteinExistence type="predicted"/>
<reference evidence="2" key="1">
    <citation type="submission" date="2013-08" db="EMBL/GenBank/DDBJ databases">
        <title>Gene expansion shapes genome architecture in the human pathogen Lichtheimia corymbifera: an evolutionary genomics analysis in the ancient terrestrial Mucorales (Mucoromycotina).</title>
        <authorList>
            <person name="Schwartze V.U."/>
            <person name="Winter S."/>
            <person name="Shelest E."/>
            <person name="Marcet-Houben M."/>
            <person name="Horn F."/>
            <person name="Wehner S."/>
            <person name="Hoffmann K."/>
            <person name="Riege K."/>
            <person name="Sammeth M."/>
            <person name="Nowrousian M."/>
            <person name="Valiante V."/>
            <person name="Linde J."/>
            <person name="Jacobsen I.D."/>
            <person name="Marz M."/>
            <person name="Brakhage A.A."/>
            <person name="Gabaldon T."/>
            <person name="Bocker S."/>
            <person name="Voigt K."/>
        </authorList>
    </citation>
    <scope>NUCLEOTIDE SEQUENCE [LARGE SCALE GENOMIC DNA]</scope>
    <source>
        <strain evidence="2">FSU 9682</strain>
    </source>
</reference>
<organism evidence="2 3">
    <name type="scientific">Lichtheimia corymbifera JMRC:FSU:9682</name>
    <dbReference type="NCBI Taxonomy" id="1263082"/>
    <lineage>
        <taxon>Eukaryota</taxon>
        <taxon>Fungi</taxon>
        <taxon>Fungi incertae sedis</taxon>
        <taxon>Mucoromycota</taxon>
        <taxon>Mucoromycotina</taxon>
        <taxon>Mucoromycetes</taxon>
        <taxon>Mucorales</taxon>
        <taxon>Lichtheimiaceae</taxon>
        <taxon>Lichtheimia</taxon>
    </lineage>
</organism>
<name>A0A068SA80_9FUNG</name>
<keyword evidence="3" id="KW-1185">Reference proteome</keyword>
<gene>
    <name evidence="2" type="ORF">LCOR_10026.1</name>
</gene>
<evidence type="ECO:0000313" key="3">
    <source>
        <dbReference type="Proteomes" id="UP000027586"/>
    </source>
</evidence>
<accession>A0A068SA80</accession>
<protein>
    <submittedName>
        <fullName evidence="2">Uncharacterized protein</fullName>
    </submittedName>
</protein>
<evidence type="ECO:0000256" key="1">
    <source>
        <dbReference type="SAM" id="MobiDB-lite"/>
    </source>
</evidence>
<dbReference type="Proteomes" id="UP000027586">
    <property type="component" value="Unassembled WGS sequence"/>
</dbReference>
<dbReference type="OrthoDB" id="2244933at2759"/>
<feature type="region of interest" description="Disordered" evidence="1">
    <location>
        <begin position="28"/>
        <end position="48"/>
    </location>
</feature>
<sequence length="137" mass="16005">MNLESVSSHCGAKPFYNTPCLRQTKSLTSKKMESHTMPRRSYSNTSVYMRKKQDDPLFTRNKSRLLRTLTDLFLNRRRRQHEQPSCWHSQTYTVDLKDDDSDISSSRPIKKLKRQHKPHAENWWAVSPAPAVPASAF</sequence>
<feature type="compositionally biased region" description="Basic residues" evidence="1">
    <location>
        <begin position="108"/>
        <end position="117"/>
    </location>
</feature>
<dbReference type="VEuPathDB" id="FungiDB:LCOR_10026.1"/>